<feature type="domain" description="Aminoglycoside phosphotransferase" evidence="1">
    <location>
        <begin position="174"/>
        <end position="238"/>
    </location>
</feature>
<dbReference type="InterPro" id="IPR002575">
    <property type="entry name" value="Aminoglycoside_PTrfase"/>
</dbReference>
<evidence type="ECO:0000259" key="1">
    <source>
        <dbReference type="Pfam" id="PF01636"/>
    </source>
</evidence>
<keyword evidence="3" id="KW-1185">Reference proteome</keyword>
<dbReference type="SUPFAM" id="SSF56112">
    <property type="entry name" value="Protein kinase-like (PK-like)"/>
    <property type="match status" value="1"/>
</dbReference>
<dbReference type="EMBL" id="JAPDRN010000005">
    <property type="protein sequence ID" value="KAJ9644795.1"/>
    <property type="molecule type" value="Genomic_DNA"/>
</dbReference>
<organism evidence="2 3">
    <name type="scientific">Knufia peltigerae</name>
    <dbReference type="NCBI Taxonomy" id="1002370"/>
    <lineage>
        <taxon>Eukaryota</taxon>
        <taxon>Fungi</taxon>
        <taxon>Dikarya</taxon>
        <taxon>Ascomycota</taxon>
        <taxon>Pezizomycotina</taxon>
        <taxon>Eurotiomycetes</taxon>
        <taxon>Chaetothyriomycetidae</taxon>
        <taxon>Chaetothyriales</taxon>
        <taxon>Trichomeriaceae</taxon>
        <taxon>Knufia</taxon>
    </lineage>
</organism>
<dbReference type="Proteomes" id="UP001172681">
    <property type="component" value="Unassembled WGS sequence"/>
</dbReference>
<gene>
    <name evidence="2" type="ORF">H2204_001257</name>
</gene>
<protein>
    <recommendedName>
        <fullName evidence="1">Aminoglycoside phosphotransferase domain-containing protein</fullName>
    </recommendedName>
</protein>
<dbReference type="Gene3D" id="3.90.1200.10">
    <property type="match status" value="1"/>
</dbReference>
<name>A0AA38YCY2_9EURO</name>
<sequence length="324" mass="36400">MDPNDPLHEVVNAFFGPQPTVTRKQCDDLAVSLVGGIVIPTAIQGAFSYTVMAGPNLTRIVQFRVHDSVLNMMAVSLAQMIHPQLVPACTYHGKLGGSSPFSVYVMEKLCGFSWFRVRSLWNLPTGPPPMNLVSRRRNTAVDLARPAVLSNAVEATYHDLMQKLELLSQTLPSRFTDSLRRIRAELPLLFAPTYPLVLSHGDLSEFNIYVDVNTGHLTGIIDWAEACILPFGISLWSLENILGHMDARGWHYYDNHHMLGDLFWQTYEEAVGGVSEADRQAIRVARMVGFFLRYGFVRENGVRLLPAKESDSRLRYLDTFCMTI</sequence>
<evidence type="ECO:0000313" key="3">
    <source>
        <dbReference type="Proteomes" id="UP001172681"/>
    </source>
</evidence>
<comment type="caution">
    <text evidence="2">The sequence shown here is derived from an EMBL/GenBank/DDBJ whole genome shotgun (WGS) entry which is preliminary data.</text>
</comment>
<dbReference type="Pfam" id="PF01636">
    <property type="entry name" value="APH"/>
    <property type="match status" value="1"/>
</dbReference>
<dbReference type="AlphaFoldDB" id="A0AA38YCY2"/>
<proteinExistence type="predicted"/>
<accession>A0AA38YCY2</accession>
<dbReference type="InterPro" id="IPR011009">
    <property type="entry name" value="Kinase-like_dom_sf"/>
</dbReference>
<reference evidence="2" key="1">
    <citation type="submission" date="2022-10" db="EMBL/GenBank/DDBJ databases">
        <title>Culturing micro-colonial fungi from biological soil crusts in the Mojave desert and describing Neophaeococcomyces mojavensis, and introducing the new genera and species Taxawa tesnikishii.</title>
        <authorList>
            <person name="Kurbessoian T."/>
            <person name="Stajich J.E."/>
        </authorList>
    </citation>
    <scope>NUCLEOTIDE SEQUENCE</scope>
    <source>
        <strain evidence="2">TK_35</strain>
    </source>
</reference>
<evidence type="ECO:0000313" key="2">
    <source>
        <dbReference type="EMBL" id="KAJ9644795.1"/>
    </source>
</evidence>